<evidence type="ECO:0000259" key="2">
    <source>
        <dbReference type="Pfam" id="PF01970"/>
    </source>
</evidence>
<feature type="transmembrane region" description="Helical" evidence="1">
    <location>
        <begin position="20"/>
        <end position="49"/>
    </location>
</feature>
<accession>A0AA35CKI3</accession>
<sequence>MGALASIGLGFETALQPYNLLFTGLGVILGLVIGVLPGLGGTAGVAILLPITIFMPPNAALMFLAGIYWGSAFGGVVTSILFGIPGEPWSVATMFDGYPLTRQGRGGMALTAAFLVSLFSAILSAALFTFLAQPFAGMALKFGAPELFAVLLITFGTFIGMGGKSPFRTLIMMALGFLMASVGLDIVTGQPRLTFGSVTLLEGIDFVPVTIGLFGIGEILASATEQGDGSTQKAASRLGLADVVESLRSIGRNWLLAVWSSLLGFWVGILPGLGATPASFMAYGLARKTARNQEEFGRGAIQGVLAPESANKSAAIGSILPMITLGVPGSPTAAVIMAGLYTWGLLPGPTLFEQKPDLVWGFIASLYVANAFAFLVCLFATPALTAIMRVPYALLTPMIVIFSMLGAYAISNSLFHVWLVLLFGVVGFVLRRLGYPVAPLVVALVLGAPTETALRQTLILGNGSPAILFARPLAAPLTVIGLALFLLPAVQALVRLGRRGPGRGESRSEVVARAG</sequence>
<feature type="transmembrane region" description="Helical" evidence="1">
    <location>
        <begin position="263"/>
        <end position="286"/>
    </location>
</feature>
<gene>
    <name evidence="3" type="ORF">caldi_20650</name>
</gene>
<feature type="transmembrane region" description="Helical" evidence="1">
    <location>
        <begin position="199"/>
        <end position="221"/>
    </location>
</feature>
<proteinExistence type="predicted"/>
<feature type="transmembrane region" description="Helical" evidence="1">
    <location>
        <begin position="358"/>
        <end position="380"/>
    </location>
</feature>
<feature type="transmembrane region" description="Helical" evidence="1">
    <location>
        <begin position="167"/>
        <end position="187"/>
    </location>
</feature>
<dbReference type="EMBL" id="AP025628">
    <property type="protein sequence ID" value="BDG60975.1"/>
    <property type="molecule type" value="Genomic_DNA"/>
</dbReference>
<dbReference type="InterPro" id="IPR002823">
    <property type="entry name" value="DUF112_TM"/>
</dbReference>
<keyword evidence="1" id="KW-0472">Membrane</keyword>
<reference evidence="3" key="1">
    <citation type="submission" date="2022-03" db="EMBL/GenBank/DDBJ databases">
        <title>Complete genome sequence of Caldinitratiruptor microaerophilus.</title>
        <authorList>
            <person name="Mukaiyama R."/>
            <person name="Nishiyama T."/>
            <person name="Ueda K."/>
        </authorList>
    </citation>
    <scope>NUCLEOTIDE SEQUENCE</scope>
    <source>
        <strain evidence="3">JCM 16183</strain>
    </source>
</reference>
<organism evidence="3 4">
    <name type="scientific">Caldinitratiruptor microaerophilus</name>
    <dbReference type="NCBI Taxonomy" id="671077"/>
    <lineage>
        <taxon>Bacteria</taxon>
        <taxon>Bacillati</taxon>
        <taxon>Bacillota</taxon>
        <taxon>Clostridia</taxon>
        <taxon>Eubacteriales</taxon>
        <taxon>Symbiobacteriaceae</taxon>
        <taxon>Caldinitratiruptor</taxon>
    </lineage>
</organism>
<feature type="transmembrane region" description="Helical" evidence="1">
    <location>
        <begin position="106"/>
        <end position="130"/>
    </location>
</feature>
<feature type="transmembrane region" description="Helical" evidence="1">
    <location>
        <begin position="142"/>
        <end position="161"/>
    </location>
</feature>
<dbReference type="KEGG" id="cmic:caldi_20650"/>
<dbReference type="RefSeq" id="WP_264841658.1">
    <property type="nucleotide sequence ID" value="NZ_AP025628.1"/>
</dbReference>
<keyword evidence="1" id="KW-1133">Transmembrane helix</keyword>
<feature type="transmembrane region" description="Helical" evidence="1">
    <location>
        <begin position="61"/>
        <end position="86"/>
    </location>
</feature>
<dbReference type="Proteomes" id="UP001163687">
    <property type="component" value="Chromosome"/>
</dbReference>
<feature type="transmembrane region" description="Helical" evidence="1">
    <location>
        <begin position="319"/>
        <end position="346"/>
    </location>
</feature>
<evidence type="ECO:0000313" key="4">
    <source>
        <dbReference type="Proteomes" id="UP001163687"/>
    </source>
</evidence>
<keyword evidence="4" id="KW-1185">Reference proteome</keyword>
<feature type="domain" description="DUF112" evidence="2">
    <location>
        <begin position="20"/>
        <end position="441"/>
    </location>
</feature>
<evidence type="ECO:0000313" key="3">
    <source>
        <dbReference type="EMBL" id="BDG60975.1"/>
    </source>
</evidence>
<dbReference type="AlphaFoldDB" id="A0AA35CKI3"/>
<name>A0AA35CKI3_9FIRM</name>
<dbReference type="Pfam" id="PF01970">
    <property type="entry name" value="TctA"/>
    <property type="match status" value="1"/>
</dbReference>
<feature type="transmembrane region" description="Helical" evidence="1">
    <location>
        <begin position="474"/>
        <end position="494"/>
    </location>
</feature>
<dbReference type="PANTHER" id="PTHR35342:SF1">
    <property type="entry name" value="BLR4373 PROTEIN"/>
    <property type="match status" value="1"/>
</dbReference>
<feature type="transmembrane region" description="Helical" evidence="1">
    <location>
        <begin position="437"/>
        <end position="454"/>
    </location>
</feature>
<feature type="transmembrane region" description="Helical" evidence="1">
    <location>
        <begin position="392"/>
        <end position="409"/>
    </location>
</feature>
<feature type="transmembrane region" description="Helical" evidence="1">
    <location>
        <begin position="415"/>
        <end position="430"/>
    </location>
</feature>
<evidence type="ECO:0000256" key="1">
    <source>
        <dbReference type="SAM" id="Phobius"/>
    </source>
</evidence>
<dbReference type="PANTHER" id="PTHR35342">
    <property type="entry name" value="TRICARBOXYLIC TRANSPORT PROTEIN"/>
    <property type="match status" value="1"/>
</dbReference>
<protein>
    <recommendedName>
        <fullName evidence="2">DUF112 domain-containing protein</fullName>
    </recommendedName>
</protein>
<keyword evidence="1" id="KW-0812">Transmembrane</keyword>